<dbReference type="InterPro" id="IPR042080">
    <property type="entry name" value="RNA_2'-PTrans_N"/>
</dbReference>
<dbReference type="PANTHER" id="PTHR12684">
    <property type="entry name" value="PUTATIVE PHOSPHOTRANSFERASE"/>
    <property type="match status" value="1"/>
</dbReference>
<dbReference type="InterPro" id="IPR042081">
    <property type="entry name" value="RNA_2'-PTrans_C"/>
</dbReference>
<comment type="similarity">
    <text evidence="1">Belongs to the KptA/TPT1 family.</text>
</comment>
<organism evidence="4">
    <name type="scientific">viral metagenome</name>
    <dbReference type="NCBI Taxonomy" id="1070528"/>
    <lineage>
        <taxon>unclassified sequences</taxon>
        <taxon>metagenomes</taxon>
        <taxon>organismal metagenomes</taxon>
    </lineage>
</organism>
<evidence type="ECO:0000256" key="2">
    <source>
        <dbReference type="ARBA" id="ARBA00022679"/>
    </source>
</evidence>
<dbReference type="AlphaFoldDB" id="A0A6C0IU06"/>
<dbReference type="GO" id="GO:0006388">
    <property type="term" value="P:tRNA splicing, via endonucleolytic cleavage and ligation"/>
    <property type="evidence" value="ECO:0007669"/>
    <property type="project" value="TreeGrafter"/>
</dbReference>
<dbReference type="Gene3D" id="1.10.10.970">
    <property type="entry name" value="RNA 2'-phosphotransferase, Tpt1/KptA family, N-terminal domain"/>
    <property type="match status" value="1"/>
</dbReference>
<dbReference type="GO" id="GO:0000215">
    <property type="term" value="F:tRNA 2'-phosphotransferase activity"/>
    <property type="evidence" value="ECO:0007669"/>
    <property type="project" value="TreeGrafter"/>
</dbReference>
<dbReference type="EMBL" id="MN740264">
    <property type="protein sequence ID" value="QHT96698.1"/>
    <property type="molecule type" value="Genomic_DNA"/>
</dbReference>
<accession>A0A6C0IU06</accession>
<evidence type="ECO:0000256" key="1">
    <source>
        <dbReference type="ARBA" id="ARBA00009836"/>
    </source>
</evidence>
<reference evidence="4" key="1">
    <citation type="journal article" date="2020" name="Nature">
        <title>Giant virus diversity and host interactions through global metagenomics.</title>
        <authorList>
            <person name="Schulz F."/>
            <person name="Roux S."/>
            <person name="Paez-Espino D."/>
            <person name="Jungbluth S."/>
            <person name="Walsh D.A."/>
            <person name="Denef V.J."/>
            <person name="McMahon K.D."/>
            <person name="Konstantinidis K.T."/>
            <person name="Eloe-Fadrosh E.A."/>
            <person name="Kyrpides N.C."/>
            <person name="Woyke T."/>
        </authorList>
    </citation>
    <scope>NUCLEOTIDE SEQUENCE</scope>
    <source>
        <strain evidence="4">GVMAG-M-3300024302-11</strain>
    </source>
</reference>
<sequence length="190" mass="21399">MNNQLKSAGKRMTYILRHQLDEFVHDNNGYVKVSLIIKSDSTLFKGINNADIHVIVSNDNKDRFGLITKGHDLYIRANQGHSSGHLNDDSMLELITIPIDGCFHGTYVKHISSIQTNGLSRMSRKHIHIAVSEDSKSGKRVTCNRKIYINMALAIEDGIPFYRSSNNVILTSGDENGILLPKYFLNIEEI</sequence>
<dbReference type="Gene3D" id="3.20.170.30">
    <property type="match status" value="1"/>
</dbReference>
<name>A0A6C0IU06_9ZZZZ</name>
<dbReference type="InterPro" id="IPR002745">
    <property type="entry name" value="Ptrans_KptA/Tpt1"/>
</dbReference>
<dbReference type="PANTHER" id="PTHR12684:SF2">
    <property type="entry name" value="TRNA 2'-PHOSPHOTRANSFERASE 1"/>
    <property type="match status" value="1"/>
</dbReference>
<proteinExistence type="inferred from homology"/>
<evidence type="ECO:0008006" key="5">
    <source>
        <dbReference type="Google" id="ProtNLM"/>
    </source>
</evidence>
<dbReference type="SUPFAM" id="SSF56399">
    <property type="entry name" value="ADP-ribosylation"/>
    <property type="match status" value="1"/>
</dbReference>
<protein>
    <recommendedName>
        <fullName evidence="5">RNA 2'-phosphotransferase</fullName>
    </recommendedName>
</protein>
<dbReference type="Pfam" id="PF01885">
    <property type="entry name" value="PTS_2-RNA"/>
    <property type="match status" value="1"/>
</dbReference>
<evidence type="ECO:0000256" key="3">
    <source>
        <dbReference type="ARBA" id="ARBA00023027"/>
    </source>
</evidence>
<evidence type="ECO:0000313" key="4">
    <source>
        <dbReference type="EMBL" id="QHT96698.1"/>
    </source>
</evidence>
<keyword evidence="2" id="KW-0808">Transferase</keyword>
<keyword evidence="3" id="KW-0520">NAD</keyword>